<dbReference type="SUPFAM" id="SSF52540">
    <property type="entry name" value="P-loop containing nucleoside triphosphate hydrolases"/>
    <property type="match status" value="2"/>
</dbReference>
<evidence type="ECO:0000256" key="1">
    <source>
        <dbReference type="ARBA" id="ARBA00011467"/>
    </source>
</evidence>
<dbReference type="Gene3D" id="1.20.120.850">
    <property type="entry name" value="SWI2/SNF2 ATPases, N-terminal domain"/>
    <property type="match status" value="1"/>
</dbReference>
<proteinExistence type="predicted"/>
<dbReference type="Pfam" id="PF00176">
    <property type="entry name" value="SNF2-rel_dom"/>
    <property type="match status" value="1"/>
</dbReference>
<dbReference type="SMART" id="SM00487">
    <property type="entry name" value="DEXDc"/>
    <property type="match status" value="1"/>
</dbReference>
<comment type="subunit">
    <text evidence="1">Interacts (via N-terminus) with spn-A/Rad51.</text>
</comment>
<dbReference type="InterPro" id="IPR014001">
    <property type="entry name" value="Helicase_ATP-bd"/>
</dbReference>
<dbReference type="Proteomes" id="UP000887458">
    <property type="component" value="Unassembled WGS sequence"/>
</dbReference>
<dbReference type="EMBL" id="NJHN03000012">
    <property type="protein sequence ID" value="KAH9426071.1"/>
    <property type="molecule type" value="Genomic_DNA"/>
</dbReference>
<comment type="function">
    <text evidence="7">Involved in mitotic DNA repair and meiotic recombination. Functions in the recombinational DNA repair pathway. Essential for interhomolog gene conversion (GC), but may have a less important role in intersister GC than spn-A/Rad51. In the presence of DNA, spn-A/Rad51 enhances the ATPase activity of okr/Rad54.</text>
</comment>
<accession>A0ABQ8JUT4</accession>
<evidence type="ECO:0000256" key="4">
    <source>
        <dbReference type="ARBA" id="ARBA00022776"/>
    </source>
</evidence>
<sequence>MLRSKVPSIVAKRKSLGQTDNNENQLITNGVSHLNPDDDNVRHNPKRSCKTRRVALISVKNSFTFRPNLKLVDDILRERESHNDLIQKILNRPFKIPIDNYAGSSYRSLGVKLTGPRRPLFDPDAPNALILYEPPPINAQEKLTNKDYKVHVVVDPVLCNVLRPHQREGVKFMWDCVTGLKITDQFGCIMADEMGLGKTLQCITLCWTLLRQGPDARATIDKAVIVAPSSLVKNWYNEINKWLGCRINALAIDGGSKEEIDRKLASFIQTTSGRRCCQPILIISYETFRLHTNILHTGDIGLVICDEGHRLKNQENQTYLALNQIRAKRRVLLSGTPIQNDLLEYFSLVQFVCPGLLGTSADFRRHYENPILKGRDADATDDDRRRGQERLNELIGLVNKIMIRRTSNILSKYLPVKIEQIVCCGLTELQLRIYQEFLNSKELAKVIRDNPDHHSTGSRGGGNASLVAITFLKKLCNSPQLAYDMIIENQKKKQEGKNASDLDFLLKHFPDDFRSFNSRQVEPTLSGKLKVLDMLLAYIRSETTDKVVLVSNYTQTLDLFEKLCRSRNYRYVRLDGTMSIKKRGKIVETFNDPNSMDFIFMLSSKAGGCGLNLIGANRLVMYDPDWNPANDGQAMARVWRDGQRKQCFIYRLLTTGTIEEKIFQRQTHKRALSTCVIDNMEEEEVERHFSLSELKELFRLELNTKSDTHDKLNCKMCKTIGQEPPPDSNCNDALTVWYHCSDKRNLVDQILKRVWDQGITYCMHQEISCTKRYSLNYR</sequence>
<evidence type="ECO:0000256" key="8">
    <source>
        <dbReference type="ARBA" id="ARBA00029956"/>
    </source>
</evidence>
<dbReference type="PROSITE" id="PS51194">
    <property type="entry name" value="HELICASE_CTER"/>
    <property type="match status" value="1"/>
</dbReference>
<keyword evidence="6" id="KW-0131">Cell cycle</keyword>
<dbReference type="InterPro" id="IPR000330">
    <property type="entry name" value="SNF2_N"/>
</dbReference>
<organism evidence="11 12">
    <name type="scientific">Dermatophagoides pteronyssinus</name>
    <name type="common">European house dust mite</name>
    <dbReference type="NCBI Taxonomy" id="6956"/>
    <lineage>
        <taxon>Eukaryota</taxon>
        <taxon>Metazoa</taxon>
        <taxon>Ecdysozoa</taxon>
        <taxon>Arthropoda</taxon>
        <taxon>Chelicerata</taxon>
        <taxon>Arachnida</taxon>
        <taxon>Acari</taxon>
        <taxon>Acariformes</taxon>
        <taxon>Sarcoptiformes</taxon>
        <taxon>Astigmata</taxon>
        <taxon>Psoroptidia</taxon>
        <taxon>Analgoidea</taxon>
        <taxon>Pyroglyphidae</taxon>
        <taxon>Dermatophagoidinae</taxon>
        <taxon>Dermatophagoides</taxon>
    </lineage>
</organism>
<keyword evidence="12" id="KW-1185">Reference proteome</keyword>
<evidence type="ECO:0000256" key="2">
    <source>
        <dbReference type="ARBA" id="ARBA00015341"/>
    </source>
</evidence>
<dbReference type="InterPro" id="IPR038718">
    <property type="entry name" value="SNF2-like_sf"/>
</dbReference>
<dbReference type="SMART" id="SM00490">
    <property type="entry name" value="HELICc"/>
    <property type="match status" value="1"/>
</dbReference>
<dbReference type="Gene3D" id="3.40.50.300">
    <property type="entry name" value="P-loop containing nucleotide triphosphate hydrolases"/>
    <property type="match status" value="1"/>
</dbReference>
<gene>
    <name evidence="11" type="primary">RAD54L</name>
    <name evidence="11" type="ORF">DERP_007011</name>
</gene>
<keyword evidence="5" id="KW-0378">Hydrolase</keyword>
<feature type="domain" description="Helicase ATP-binding" evidence="9">
    <location>
        <begin position="179"/>
        <end position="355"/>
    </location>
</feature>
<feature type="domain" description="Helicase C-terminal" evidence="10">
    <location>
        <begin position="531"/>
        <end position="688"/>
    </location>
</feature>
<dbReference type="PANTHER" id="PTHR45629">
    <property type="entry name" value="SNF2/RAD54 FAMILY MEMBER"/>
    <property type="match status" value="1"/>
</dbReference>
<dbReference type="CDD" id="cd18793">
    <property type="entry name" value="SF2_C_SNF"/>
    <property type="match status" value="1"/>
</dbReference>
<dbReference type="PANTHER" id="PTHR45629:SF7">
    <property type="entry name" value="DNA EXCISION REPAIR PROTEIN ERCC-6-RELATED"/>
    <property type="match status" value="1"/>
</dbReference>
<dbReference type="Pfam" id="PF00271">
    <property type="entry name" value="Helicase_C"/>
    <property type="match status" value="1"/>
</dbReference>
<keyword evidence="3" id="KW-0132">Cell division</keyword>
<dbReference type="PROSITE" id="PS51192">
    <property type="entry name" value="HELICASE_ATP_BIND_1"/>
    <property type="match status" value="1"/>
</dbReference>
<dbReference type="InterPro" id="IPR050496">
    <property type="entry name" value="SNF2_RAD54_helicase_repair"/>
</dbReference>
<evidence type="ECO:0000256" key="3">
    <source>
        <dbReference type="ARBA" id="ARBA00022618"/>
    </source>
</evidence>
<evidence type="ECO:0000259" key="9">
    <source>
        <dbReference type="PROSITE" id="PS51192"/>
    </source>
</evidence>
<evidence type="ECO:0000259" key="10">
    <source>
        <dbReference type="PROSITE" id="PS51194"/>
    </source>
</evidence>
<evidence type="ECO:0000313" key="11">
    <source>
        <dbReference type="EMBL" id="KAH9426071.1"/>
    </source>
</evidence>
<comment type="caution">
    <text evidence="11">The sequence shown here is derived from an EMBL/GenBank/DDBJ whole genome shotgun (WGS) entry which is preliminary data.</text>
</comment>
<evidence type="ECO:0000256" key="7">
    <source>
        <dbReference type="ARBA" id="ARBA00024776"/>
    </source>
</evidence>
<evidence type="ECO:0000256" key="5">
    <source>
        <dbReference type="ARBA" id="ARBA00022801"/>
    </source>
</evidence>
<name>A0ABQ8JUT4_DERPT</name>
<dbReference type="Gene3D" id="3.40.50.10810">
    <property type="entry name" value="Tandem AAA-ATPase domain"/>
    <property type="match status" value="1"/>
</dbReference>
<reference evidence="11 12" key="2">
    <citation type="journal article" date="2022" name="Mol. Biol. Evol.">
        <title>Comparative Genomics Reveals Insights into the Divergent Evolution of Astigmatic Mites and Household Pest Adaptations.</title>
        <authorList>
            <person name="Xiong Q."/>
            <person name="Wan A.T."/>
            <person name="Liu X."/>
            <person name="Fung C.S."/>
            <person name="Xiao X."/>
            <person name="Malainual N."/>
            <person name="Hou J."/>
            <person name="Wang L."/>
            <person name="Wang M."/>
            <person name="Yang K.Y."/>
            <person name="Cui Y."/>
            <person name="Leung E.L."/>
            <person name="Nong W."/>
            <person name="Shin S.K."/>
            <person name="Au S.W."/>
            <person name="Jeong K.Y."/>
            <person name="Chew F.T."/>
            <person name="Hui J.H."/>
            <person name="Leung T.F."/>
            <person name="Tungtrongchitr A."/>
            <person name="Zhong N."/>
            <person name="Liu Z."/>
            <person name="Tsui S.K."/>
        </authorList>
    </citation>
    <scope>NUCLEOTIDE SEQUENCE [LARGE SCALE GENOMIC DNA]</scope>
    <source>
        <strain evidence="11">Derp</strain>
    </source>
</reference>
<evidence type="ECO:0000256" key="6">
    <source>
        <dbReference type="ARBA" id="ARBA00023306"/>
    </source>
</evidence>
<evidence type="ECO:0000313" key="12">
    <source>
        <dbReference type="Proteomes" id="UP000887458"/>
    </source>
</evidence>
<protein>
    <recommendedName>
        <fullName evidence="2">DNA repair and recombination protein RAD54-like</fullName>
    </recommendedName>
    <alternativeName>
        <fullName evidence="8">Protein okra</fullName>
    </alternativeName>
</protein>
<dbReference type="InterPro" id="IPR001650">
    <property type="entry name" value="Helicase_C-like"/>
</dbReference>
<dbReference type="InterPro" id="IPR027417">
    <property type="entry name" value="P-loop_NTPase"/>
</dbReference>
<dbReference type="InterPro" id="IPR049730">
    <property type="entry name" value="SNF2/RAD54-like_C"/>
</dbReference>
<keyword evidence="4" id="KW-0498">Mitosis</keyword>
<reference evidence="11 12" key="1">
    <citation type="journal article" date="2018" name="J. Allergy Clin. Immunol.">
        <title>High-quality assembly of Dermatophagoides pteronyssinus genome and transcriptome reveals a wide range of novel allergens.</title>
        <authorList>
            <person name="Liu X.Y."/>
            <person name="Yang K.Y."/>
            <person name="Wang M.Q."/>
            <person name="Kwok J.S."/>
            <person name="Zeng X."/>
            <person name="Yang Z."/>
            <person name="Xiao X.J."/>
            <person name="Lau C.P."/>
            <person name="Li Y."/>
            <person name="Huang Z.M."/>
            <person name="Ba J.G."/>
            <person name="Yim A.K."/>
            <person name="Ouyang C.Y."/>
            <person name="Ngai S.M."/>
            <person name="Chan T.F."/>
            <person name="Leung E.L."/>
            <person name="Liu L."/>
            <person name="Liu Z.G."/>
            <person name="Tsui S.K."/>
        </authorList>
    </citation>
    <scope>NUCLEOTIDE SEQUENCE [LARGE SCALE GENOMIC DNA]</scope>
    <source>
        <strain evidence="11">Derp</strain>
    </source>
</reference>